<evidence type="ECO:0000313" key="3">
    <source>
        <dbReference type="Proteomes" id="UP000247233"/>
    </source>
</evidence>
<dbReference type="InterPro" id="IPR024311">
    <property type="entry name" value="Lipocalin-like"/>
</dbReference>
<protein>
    <recommendedName>
        <fullName evidence="1">Lipocalin-like domain-containing protein</fullName>
    </recommendedName>
</protein>
<comment type="caution">
    <text evidence="2">The sequence shown here is derived from an EMBL/GenBank/DDBJ whole genome shotgun (WGS) entry which is preliminary data.</text>
</comment>
<keyword evidence="3" id="KW-1185">Reference proteome</keyword>
<evidence type="ECO:0000313" key="2">
    <source>
        <dbReference type="EMBL" id="PWY81990.1"/>
    </source>
</evidence>
<name>A0A317WCU7_9EURO</name>
<dbReference type="AlphaFoldDB" id="A0A317WCU7"/>
<proteinExistence type="predicted"/>
<dbReference type="OrthoDB" id="3904217at2759"/>
<dbReference type="Proteomes" id="UP000247233">
    <property type="component" value="Unassembled WGS sequence"/>
</dbReference>
<gene>
    <name evidence="2" type="ORF">BO70DRAFT_379936</name>
</gene>
<dbReference type="VEuPathDB" id="FungiDB:BO70DRAFT_379936"/>
<dbReference type="EMBL" id="MSFL01000013">
    <property type="protein sequence ID" value="PWY81990.1"/>
    <property type="molecule type" value="Genomic_DNA"/>
</dbReference>
<reference evidence="2 3" key="1">
    <citation type="submission" date="2016-12" db="EMBL/GenBank/DDBJ databases">
        <title>The genomes of Aspergillus section Nigri reveals drivers in fungal speciation.</title>
        <authorList>
            <consortium name="DOE Joint Genome Institute"/>
            <person name="Vesth T.C."/>
            <person name="Nybo J."/>
            <person name="Theobald S."/>
            <person name="Brandl J."/>
            <person name="Frisvad J.C."/>
            <person name="Nielsen K.F."/>
            <person name="Lyhne E.K."/>
            <person name="Kogle M.E."/>
            <person name="Kuo A."/>
            <person name="Riley R."/>
            <person name="Clum A."/>
            <person name="Nolan M."/>
            <person name="Lipzen A."/>
            <person name="Salamov A."/>
            <person name="Henrissat B."/>
            <person name="Wiebenga A."/>
            <person name="De Vries R.P."/>
            <person name="Grigoriev I.V."/>
            <person name="Mortensen U.H."/>
            <person name="Andersen M.R."/>
            <person name="Baker S.E."/>
        </authorList>
    </citation>
    <scope>NUCLEOTIDE SEQUENCE [LARGE SCALE GENOMIC DNA]</scope>
    <source>
        <strain evidence="2 3">CBS 117.55</strain>
    </source>
</reference>
<dbReference type="RefSeq" id="XP_025399255.1">
    <property type="nucleotide sequence ID" value="XM_025545385.1"/>
</dbReference>
<evidence type="ECO:0000259" key="1">
    <source>
        <dbReference type="Pfam" id="PF13924"/>
    </source>
</evidence>
<sequence>MSPLNTHAQTLPGTWTLTDYRARSDDGSNPLFPLGPNPRGIIIYTDAGSVAVHLMKPGAPHVNSPTPHDGPDDELAQAMRHSLAYAGSYTLQPMENNNECFIINHQVDVALFPNWVGGLQSRVGRFEHDGGERLVLEAQTKFPFQGTWYTSVLTWERATKRPVLG</sequence>
<dbReference type="GeneID" id="37067622"/>
<accession>A0A317WCU7</accession>
<organism evidence="2 3">
    <name type="scientific">Aspergillus heteromorphus CBS 117.55</name>
    <dbReference type="NCBI Taxonomy" id="1448321"/>
    <lineage>
        <taxon>Eukaryota</taxon>
        <taxon>Fungi</taxon>
        <taxon>Dikarya</taxon>
        <taxon>Ascomycota</taxon>
        <taxon>Pezizomycotina</taxon>
        <taxon>Eurotiomycetes</taxon>
        <taxon>Eurotiomycetidae</taxon>
        <taxon>Eurotiales</taxon>
        <taxon>Aspergillaceae</taxon>
        <taxon>Aspergillus</taxon>
        <taxon>Aspergillus subgen. Circumdati</taxon>
    </lineage>
</organism>
<dbReference type="Pfam" id="PF13924">
    <property type="entry name" value="Lipocalin_5"/>
    <property type="match status" value="1"/>
</dbReference>
<feature type="domain" description="Lipocalin-like" evidence="1">
    <location>
        <begin position="13"/>
        <end position="158"/>
    </location>
</feature>